<feature type="non-terminal residue" evidence="1">
    <location>
        <position position="1"/>
    </location>
</feature>
<protein>
    <submittedName>
        <fullName evidence="1">Uncharacterized protein</fullName>
    </submittedName>
</protein>
<name>A0AA38LJ93_TAXCH</name>
<proteinExistence type="predicted"/>
<dbReference type="AlphaFoldDB" id="A0AA38LJ93"/>
<gene>
    <name evidence="1" type="ORF">KI387_007046</name>
</gene>
<accession>A0AA38LJ93</accession>
<comment type="caution">
    <text evidence="1">The sequence shown here is derived from an EMBL/GenBank/DDBJ whole genome shotgun (WGS) entry which is preliminary data.</text>
</comment>
<dbReference type="Proteomes" id="UP000824469">
    <property type="component" value="Unassembled WGS sequence"/>
</dbReference>
<sequence length="137" mass="15515">GKRMKVNSGEMNASLTVEERNSNFDSPKLTGNLEVVLDVDDGNNADWCIWNCYQRLPTEEENKFVGKEGFIKLRNEKMEKSKTSNDNSDHDSYIVGGNGLVLREENGFERFNEIETVVGPLGITLVEDRRLMKKPCA</sequence>
<evidence type="ECO:0000313" key="1">
    <source>
        <dbReference type="EMBL" id="KAH9326868.1"/>
    </source>
</evidence>
<evidence type="ECO:0000313" key="2">
    <source>
        <dbReference type="Proteomes" id="UP000824469"/>
    </source>
</evidence>
<dbReference type="EMBL" id="JAHRHJ020000002">
    <property type="protein sequence ID" value="KAH9326868.1"/>
    <property type="molecule type" value="Genomic_DNA"/>
</dbReference>
<keyword evidence="2" id="KW-1185">Reference proteome</keyword>
<organism evidence="1 2">
    <name type="scientific">Taxus chinensis</name>
    <name type="common">Chinese yew</name>
    <name type="synonym">Taxus wallichiana var. chinensis</name>
    <dbReference type="NCBI Taxonomy" id="29808"/>
    <lineage>
        <taxon>Eukaryota</taxon>
        <taxon>Viridiplantae</taxon>
        <taxon>Streptophyta</taxon>
        <taxon>Embryophyta</taxon>
        <taxon>Tracheophyta</taxon>
        <taxon>Spermatophyta</taxon>
        <taxon>Pinopsida</taxon>
        <taxon>Pinidae</taxon>
        <taxon>Conifers II</taxon>
        <taxon>Cupressales</taxon>
        <taxon>Taxaceae</taxon>
        <taxon>Taxus</taxon>
    </lineage>
</organism>
<reference evidence="1 2" key="1">
    <citation type="journal article" date="2021" name="Nat. Plants">
        <title>The Taxus genome provides insights into paclitaxel biosynthesis.</title>
        <authorList>
            <person name="Xiong X."/>
            <person name="Gou J."/>
            <person name="Liao Q."/>
            <person name="Li Y."/>
            <person name="Zhou Q."/>
            <person name="Bi G."/>
            <person name="Li C."/>
            <person name="Du R."/>
            <person name="Wang X."/>
            <person name="Sun T."/>
            <person name="Guo L."/>
            <person name="Liang H."/>
            <person name="Lu P."/>
            <person name="Wu Y."/>
            <person name="Zhang Z."/>
            <person name="Ro D.K."/>
            <person name="Shang Y."/>
            <person name="Huang S."/>
            <person name="Yan J."/>
        </authorList>
    </citation>
    <scope>NUCLEOTIDE SEQUENCE [LARGE SCALE GENOMIC DNA]</scope>
    <source>
        <strain evidence="1">Ta-2019</strain>
    </source>
</reference>